<dbReference type="Proteomes" id="UP000599009">
    <property type="component" value="Unassembled WGS sequence"/>
</dbReference>
<name>A0ABQ2EQE1_9GAMM</name>
<proteinExistence type="predicted"/>
<protein>
    <submittedName>
        <fullName evidence="1">Uncharacterized protein</fullName>
    </submittedName>
</protein>
<gene>
    <name evidence="1" type="ORF">GCM10011394_27760</name>
</gene>
<evidence type="ECO:0000313" key="2">
    <source>
        <dbReference type="Proteomes" id="UP000599009"/>
    </source>
</evidence>
<sequence length="93" mass="9997">MVGAAWVKWGAPRGPAIAVTDSEGRYSIHIHFDTWSGTSEWGDDCDAELGQVSVSAYTSTQYALPETVSTGEARQIVAPVLKVSQDIQESLGR</sequence>
<dbReference type="EMBL" id="BMME01000003">
    <property type="protein sequence ID" value="GGK16996.1"/>
    <property type="molecule type" value="Genomic_DNA"/>
</dbReference>
<accession>A0ABQ2EQE1</accession>
<organism evidence="1 2">
    <name type="scientific">Luteimonas terricola</name>
    <dbReference type="NCBI Taxonomy" id="645597"/>
    <lineage>
        <taxon>Bacteria</taxon>
        <taxon>Pseudomonadati</taxon>
        <taxon>Pseudomonadota</taxon>
        <taxon>Gammaproteobacteria</taxon>
        <taxon>Lysobacterales</taxon>
        <taxon>Lysobacteraceae</taxon>
        <taxon>Luteimonas</taxon>
    </lineage>
</organism>
<evidence type="ECO:0000313" key="1">
    <source>
        <dbReference type="EMBL" id="GGK16996.1"/>
    </source>
</evidence>
<comment type="caution">
    <text evidence="1">The sequence shown here is derived from an EMBL/GenBank/DDBJ whole genome shotgun (WGS) entry which is preliminary data.</text>
</comment>
<keyword evidence="2" id="KW-1185">Reference proteome</keyword>
<reference evidence="2" key="1">
    <citation type="journal article" date="2019" name="Int. J. Syst. Evol. Microbiol.">
        <title>The Global Catalogue of Microorganisms (GCM) 10K type strain sequencing project: providing services to taxonomists for standard genome sequencing and annotation.</title>
        <authorList>
            <consortium name="The Broad Institute Genomics Platform"/>
            <consortium name="The Broad Institute Genome Sequencing Center for Infectious Disease"/>
            <person name="Wu L."/>
            <person name="Ma J."/>
        </authorList>
    </citation>
    <scope>NUCLEOTIDE SEQUENCE [LARGE SCALE GENOMIC DNA]</scope>
    <source>
        <strain evidence="2">CGMCC 1.8985</strain>
    </source>
</reference>